<evidence type="ECO:0000313" key="1">
    <source>
        <dbReference type="EMBL" id="KAJ1890192.1"/>
    </source>
</evidence>
<protein>
    <submittedName>
        <fullName evidence="1">Uncharacterized protein</fullName>
    </submittedName>
</protein>
<dbReference type="EMBL" id="JANBPG010001387">
    <property type="protein sequence ID" value="KAJ1890192.1"/>
    <property type="molecule type" value="Genomic_DNA"/>
</dbReference>
<sequence>MVSFCFIRAVVLATTSAFLVNAHTQLYAFGVEGGSLTKNAHMLVTNMGNAPLRLTTLNDDELRCRSKSTDTTGITPLTVAAGSTLSFKYYHAHTVANSHEVLPSSHSGPCTVHLAPASSNGEGDVWFKIFEESYDPKTKEWCAIKARNNQGIFSIKIPTDIKPDTYIVRSELIALHQGASTGAQLYPNCGLITITGTGKLEPKGYPIPGIYSSTDVGLNMDRKDFTTPYPIPGAPMYNAKS</sequence>
<comment type="caution">
    <text evidence="1">The sequence shown here is derived from an EMBL/GenBank/DDBJ whole genome shotgun (WGS) entry which is preliminary data.</text>
</comment>
<organism evidence="1 2">
    <name type="scientific">Kickxella alabastrina</name>
    <dbReference type="NCBI Taxonomy" id="61397"/>
    <lineage>
        <taxon>Eukaryota</taxon>
        <taxon>Fungi</taxon>
        <taxon>Fungi incertae sedis</taxon>
        <taxon>Zoopagomycota</taxon>
        <taxon>Kickxellomycotina</taxon>
        <taxon>Kickxellomycetes</taxon>
        <taxon>Kickxellales</taxon>
        <taxon>Kickxellaceae</taxon>
        <taxon>Kickxella</taxon>
    </lineage>
</organism>
<name>A0ACC1I8M1_9FUNG</name>
<accession>A0ACC1I8M1</accession>
<reference evidence="1" key="1">
    <citation type="submission" date="2022-07" db="EMBL/GenBank/DDBJ databases">
        <title>Phylogenomic reconstructions and comparative analyses of Kickxellomycotina fungi.</title>
        <authorList>
            <person name="Reynolds N.K."/>
            <person name="Stajich J.E."/>
            <person name="Barry K."/>
            <person name="Grigoriev I.V."/>
            <person name="Crous P."/>
            <person name="Smith M.E."/>
        </authorList>
    </citation>
    <scope>NUCLEOTIDE SEQUENCE</scope>
    <source>
        <strain evidence="1">Benny 63K</strain>
    </source>
</reference>
<proteinExistence type="predicted"/>
<gene>
    <name evidence="1" type="ORF">LPJ66_007626</name>
</gene>
<dbReference type="Proteomes" id="UP001150581">
    <property type="component" value="Unassembled WGS sequence"/>
</dbReference>
<keyword evidence="2" id="KW-1185">Reference proteome</keyword>
<evidence type="ECO:0000313" key="2">
    <source>
        <dbReference type="Proteomes" id="UP001150581"/>
    </source>
</evidence>